<accession>A0A345YP51</accession>
<evidence type="ECO:0000313" key="4">
    <source>
        <dbReference type="Proteomes" id="UP000254236"/>
    </source>
</evidence>
<sequence>MRLTHVASLSLPFGPLLSYELAVSAPGEQLPPSFDQSRHVGLGDRAGSWMALALHLDAPVERDHLAAAWTAVVRSHGTLNTAFVAQADGPATLHEITCGPGEWIQHEIAPGQPMGAALQGVLDAHCRPLSRPSHRLCLIETADGPTLVVAADHSHVDMWSMLVIVRDLLAALAAVQQGEHPTSPPAPAFVEHTRALRDRPAAPPEIHRRWRELIEAGDGAMPRFPLSLGAPGDHPERVVVRDVLDADALEAFSARARQEGVSTLALTISAMTSTTRALAGTALRAVFPVHSRYEERWHDSVGWFITNSVLDSADPDPSACAAALKESLRLGSHPLAEVLAPWGGMPEEPGMLAISWLDMRRLPVTIDTQRLDAQYISAGIRTDGVMLWFSTDSDGIHLRCRFPDTPEARVNVGAWLDDLVARVRRAGTADDRTGAER</sequence>
<reference evidence="3 5" key="2">
    <citation type="submission" date="2018-08" db="EMBL/GenBank/DDBJ databases">
        <title>Brachybacterium saurashtrense DSM 23186.</title>
        <authorList>
            <person name="Li Y."/>
        </authorList>
    </citation>
    <scope>NUCLEOTIDE SEQUENCE [LARGE SCALE GENOMIC DNA]</scope>
    <source>
        <strain evidence="3 5">DSM 23186</strain>
    </source>
</reference>
<evidence type="ECO:0000259" key="1">
    <source>
        <dbReference type="Pfam" id="PF00668"/>
    </source>
</evidence>
<dbReference type="EMBL" id="QSWH01000001">
    <property type="protein sequence ID" value="RRR24721.1"/>
    <property type="molecule type" value="Genomic_DNA"/>
</dbReference>
<dbReference type="InterPro" id="IPR023213">
    <property type="entry name" value="CAT-like_dom_sf"/>
</dbReference>
<evidence type="ECO:0000313" key="5">
    <source>
        <dbReference type="Proteomes" id="UP000282185"/>
    </source>
</evidence>
<proteinExistence type="predicted"/>
<dbReference type="Proteomes" id="UP000254236">
    <property type="component" value="Chromosome"/>
</dbReference>
<dbReference type="GO" id="GO:0008610">
    <property type="term" value="P:lipid biosynthetic process"/>
    <property type="evidence" value="ECO:0007669"/>
    <property type="project" value="UniProtKB-ARBA"/>
</dbReference>
<gene>
    <name evidence="2" type="ORF">DWV08_08845</name>
    <name evidence="3" type="ORF">DXU92_00590</name>
</gene>
<dbReference type="RefSeq" id="WP_115413451.1">
    <property type="nucleotide sequence ID" value="NZ_CP031356.1"/>
</dbReference>
<dbReference type="Pfam" id="PF00668">
    <property type="entry name" value="Condensation"/>
    <property type="match status" value="1"/>
</dbReference>
<keyword evidence="4" id="KW-1185">Reference proteome</keyword>
<feature type="domain" description="Condensation" evidence="1">
    <location>
        <begin position="49"/>
        <end position="306"/>
    </location>
</feature>
<dbReference type="InterPro" id="IPR001242">
    <property type="entry name" value="Condensation_dom"/>
</dbReference>
<dbReference type="SUPFAM" id="SSF52777">
    <property type="entry name" value="CoA-dependent acyltransferases"/>
    <property type="match status" value="2"/>
</dbReference>
<evidence type="ECO:0000313" key="3">
    <source>
        <dbReference type="EMBL" id="RRR24721.1"/>
    </source>
</evidence>
<protein>
    <submittedName>
        <fullName evidence="3">Peptide synthetase</fullName>
    </submittedName>
</protein>
<evidence type="ECO:0000313" key="2">
    <source>
        <dbReference type="EMBL" id="AXK45703.1"/>
    </source>
</evidence>
<dbReference type="KEGG" id="bsau:DWV08_08845"/>
<dbReference type="Gene3D" id="3.30.559.10">
    <property type="entry name" value="Chloramphenicol acetyltransferase-like domain"/>
    <property type="match status" value="1"/>
</dbReference>
<dbReference type="Gene3D" id="3.30.559.30">
    <property type="entry name" value="Nonribosomal peptide synthetase, condensation domain"/>
    <property type="match status" value="1"/>
</dbReference>
<organism evidence="3 5">
    <name type="scientific">Brachybacterium saurashtrense</name>
    <dbReference type="NCBI Taxonomy" id="556288"/>
    <lineage>
        <taxon>Bacteria</taxon>
        <taxon>Bacillati</taxon>
        <taxon>Actinomycetota</taxon>
        <taxon>Actinomycetes</taxon>
        <taxon>Micrococcales</taxon>
        <taxon>Dermabacteraceae</taxon>
        <taxon>Brachybacterium</taxon>
    </lineage>
</organism>
<name>A0A345YP51_9MICO</name>
<reference evidence="2 4" key="1">
    <citation type="submission" date="2018-07" db="EMBL/GenBank/DDBJ databases">
        <title>Brachybacterium saurashtrense DSM 23186 genome sequence.</title>
        <authorList>
            <person name="Guo L."/>
        </authorList>
    </citation>
    <scope>NUCLEOTIDE SEQUENCE [LARGE SCALE GENOMIC DNA]</scope>
    <source>
        <strain evidence="2 4">DSM 23186</strain>
    </source>
</reference>
<dbReference type="Proteomes" id="UP000282185">
    <property type="component" value="Unassembled WGS sequence"/>
</dbReference>
<dbReference type="EMBL" id="CP031356">
    <property type="protein sequence ID" value="AXK45703.1"/>
    <property type="molecule type" value="Genomic_DNA"/>
</dbReference>
<dbReference type="OrthoDB" id="9789603at2"/>
<dbReference type="GO" id="GO:0003824">
    <property type="term" value="F:catalytic activity"/>
    <property type="evidence" value="ECO:0007669"/>
    <property type="project" value="InterPro"/>
</dbReference>
<dbReference type="AlphaFoldDB" id="A0A345YP51"/>